<dbReference type="Proteomes" id="UP001485043">
    <property type="component" value="Unassembled WGS sequence"/>
</dbReference>
<evidence type="ECO:0000313" key="4">
    <source>
        <dbReference type="Proteomes" id="UP001485043"/>
    </source>
</evidence>
<accession>A0AAW1TCI9</accession>
<proteinExistence type="predicted"/>
<gene>
    <name evidence="3" type="ORF">WJX84_004229</name>
</gene>
<comment type="caution">
    <text evidence="3">The sequence shown here is derived from an EMBL/GenBank/DDBJ whole genome shotgun (WGS) entry which is preliminary data.</text>
</comment>
<keyword evidence="2" id="KW-1133">Transmembrane helix</keyword>
<evidence type="ECO:0000256" key="1">
    <source>
        <dbReference type="SAM" id="MobiDB-lite"/>
    </source>
</evidence>
<dbReference type="EMBL" id="JALJOV010000137">
    <property type="protein sequence ID" value="KAK9866736.1"/>
    <property type="molecule type" value="Genomic_DNA"/>
</dbReference>
<organism evidence="3 4">
    <name type="scientific">Apatococcus fuscideae</name>
    <dbReference type="NCBI Taxonomy" id="2026836"/>
    <lineage>
        <taxon>Eukaryota</taxon>
        <taxon>Viridiplantae</taxon>
        <taxon>Chlorophyta</taxon>
        <taxon>core chlorophytes</taxon>
        <taxon>Trebouxiophyceae</taxon>
        <taxon>Chlorellales</taxon>
        <taxon>Chlorellaceae</taxon>
        <taxon>Apatococcus</taxon>
    </lineage>
</organism>
<feature type="transmembrane region" description="Helical" evidence="2">
    <location>
        <begin position="145"/>
        <end position="167"/>
    </location>
</feature>
<evidence type="ECO:0000313" key="3">
    <source>
        <dbReference type="EMBL" id="KAK9866736.1"/>
    </source>
</evidence>
<keyword evidence="2" id="KW-0812">Transmembrane</keyword>
<name>A0AAW1TCI9_9CHLO</name>
<keyword evidence="4" id="KW-1185">Reference proteome</keyword>
<sequence length="206" mass="22892">MVVCSSRLPPEPIRGLRKQQRPPFECDPQVDVRCKETTSSALDPVRLPGTNRNIIQETAYFSIYGTTNCGYAFEFQWWTISLTFVAFTACTMLEAFGLTRRARGLSTSLLTISTVLLIIDINSWLGQIRNLGPGNNLRRSSRGALVGWIMMAVGNFMLICLLGYNLAPDLHAKGYARIADPDTAAPMDDEEMPPAEAMKKKGKDKK</sequence>
<feature type="transmembrane region" description="Helical" evidence="2">
    <location>
        <begin position="75"/>
        <end position="93"/>
    </location>
</feature>
<reference evidence="3 4" key="1">
    <citation type="journal article" date="2024" name="Nat. Commun.">
        <title>Phylogenomics reveals the evolutionary origins of lichenization in chlorophyte algae.</title>
        <authorList>
            <person name="Puginier C."/>
            <person name="Libourel C."/>
            <person name="Otte J."/>
            <person name="Skaloud P."/>
            <person name="Haon M."/>
            <person name="Grisel S."/>
            <person name="Petersen M."/>
            <person name="Berrin J.G."/>
            <person name="Delaux P.M."/>
            <person name="Dal Grande F."/>
            <person name="Keller J."/>
        </authorList>
    </citation>
    <scope>NUCLEOTIDE SEQUENCE [LARGE SCALE GENOMIC DNA]</scope>
    <source>
        <strain evidence="3 4">SAG 2523</strain>
    </source>
</reference>
<feature type="transmembrane region" description="Helical" evidence="2">
    <location>
        <begin position="105"/>
        <end position="125"/>
    </location>
</feature>
<keyword evidence="2" id="KW-0472">Membrane</keyword>
<dbReference type="AlphaFoldDB" id="A0AAW1TCI9"/>
<feature type="region of interest" description="Disordered" evidence="1">
    <location>
        <begin position="183"/>
        <end position="206"/>
    </location>
</feature>
<evidence type="ECO:0000256" key="2">
    <source>
        <dbReference type="SAM" id="Phobius"/>
    </source>
</evidence>
<protein>
    <submittedName>
        <fullName evidence="3">Uncharacterized protein</fullName>
    </submittedName>
</protein>